<evidence type="ECO:0000313" key="2">
    <source>
        <dbReference type="Proteomes" id="UP001291623"/>
    </source>
</evidence>
<evidence type="ECO:0000313" key="1">
    <source>
        <dbReference type="EMBL" id="KAK4377376.1"/>
    </source>
</evidence>
<sequence>MIGSILLPVPAPLLSHRISLWNRHSRPGPRFSLSKQGQRFISTVIATDSDYLSATHRLLRKFVACLIFQTRRSKYFISPSISEYLSPTPLFSCPPLNLSIFFRNVAGKSLDSLCMCFDTMINCSI</sequence>
<gene>
    <name evidence="1" type="ORF">RND71_003672</name>
</gene>
<comment type="caution">
    <text evidence="1">The sequence shown here is derived from an EMBL/GenBank/DDBJ whole genome shotgun (WGS) entry which is preliminary data.</text>
</comment>
<organism evidence="1 2">
    <name type="scientific">Anisodus tanguticus</name>
    <dbReference type="NCBI Taxonomy" id="243964"/>
    <lineage>
        <taxon>Eukaryota</taxon>
        <taxon>Viridiplantae</taxon>
        <taxon>Streptophyta</taxon>
        <taxon>Embryophyta</taxon>
        <taxon>Tracheophyta</taxon>
        <taxon>Spermatophyta</taxon>
        <taxon>Magnoliopsida</taxon>
        <taxon>eudicotyledons</taxon>
        <taxon>Gunneridae</taxon>
        <taxon>Pentapetalae</taxon>
        <taxon>asterids</taxon>
        <taxon>lamiids</taxon>
        <taxon>Solanales</taxon>
        <taxon>Solanaceae</taxon>
        <taxon>Solanoideae</taxon>
        <taxon>Hyoscyameae</taxon>
        <taxon>Anisodus</taxon>
    </lineage>
</organism>
<proteinExistence type="predicted"/>
<dbReference type="Proteomes" id="UP001291623">
    <property type="component" value="Unassembled WGS sequence"/>
</dbReference>
<name>A0AAE1SZ18_9SOLA</name>
<keyword evidence="2" id="KW-1185">Reference proteome</keyword>
<accession>A0AAE1SZ18</accession>
<protein>
    <submittedName>
        <fullName evidence="1">Uncharacterized protein</fullName>
    </submittedName>
</protein>
<dbReference type="AlphaFoldDB" id="A0AAE1SZ18"/>
<reference evidence="1" key="1">
    <citation type="submission" date="2023-12" db="EMBL/GenBank/DDBJ databases">
        <title>Genome assembly of Anisodus tanguticus.</title>
        <authorList>
            <person name="Wang Y.-J."/>
        </authorList>
    </citation>
    <scope>NUCLEOTIDE SEQUENCE</scope>
    <source>
        <strain evidence="1">KB-2021</strain>
        <tissue evidence="1">Leaf</tissue>
    </source>
</reference>
<dbReference type="EMBL" id="JAVYJV010000002">
    <property type="protein sequence ID" value="KAK4377376.1"/>
    <property type="molecule type" value="Genomic_DNA"/>
</dbReference>